<name>A0A371K485_9GAMM</name>
<comment type="caution">
    <text evidence="2">The sequence shown here is derived from an EMBL/GenBank/DDBJ whole genome shotgun (WGS) entry which is preliminary data.</text>
</comment>
<gene>
    <name evidence="2" type="ORF">DX914_05985</name>
</gene>
<dbReference type="AlphaFoldDB" id="A0A371K485"/>
<accession>A0A371K485</accession>
<dbReference type="RefSeq" id="WP_115858113.1">
    <property type="nucleotide sequence ID" value="NZ_QTSU01000001.1"/>
</dbReference>
<dbReference type="Proteomes" id="UP000264492">
    <property type="component" value="Unassembled WGS sequence"/>
</dbReference>
<keyword evidence="3" id="KW-1185">Reference proteome</keyword>
<reference evidence="2 3" key="1">
    <citation type="submission" date="2018-08" db="EMBL/GenBank/DDBJ databases">
        <title>Lysobacter sp. zong2l5, whole genome shotgun sequence.</title>
        <authorList>
            <person name="Zhang X."/>
            <person name="Feng G."/>
            <person name="Zhu H."/>
        </authorList>
    </citation>
    <scope>NUCLEOTIDE SEQUENCE [LARGE SCALE GENOMIC DNA]</scope>
    <source>
        <strain evidence="3">zong2l5</strain>
    </source>
</reference>
<evidence type="ECO:0000313" key="2">
    <source>
        <dbReference type="EMBL" id="RDZ28674.1"/>
    </source>
</evidence>
<feature type="compositionally biased region" description="Pro residues" evidence="1">
    <location>
        <begin position="168"/>
        <end position="179"/>
    </location>
</feature>
<evidence type="ECO:0000256" key="1">
    <source>
        <dbReference type="SAM" id="MobiDB-lite"/>
    </source>
</evidence>
<evidence type="ECO:0000313" key="3">
    <source>
        <dbReference type="Proteomes" id="UP000264492"/>
    </source>
</evidence>
<sequence length="179" mass="20503">MSLYDIFSPAKRDAWAMAIGRVMVAAAQLEGQVWNAVLDTQDEALLRLARKSPNHANLLDLLEGTLSERSEQMRRQGRTLLDALRDYNRQRNHIAHNTRHYAVDAHTRPEDRYGAIVDRRQPRRRIGLQEVQALAEQGEALSLGFWPRWQLLNAPWMDAEEDEQAPAPDDPPPQRPQPA</sequence>
<organism evidence="2 3">
    <name type="scientific">Lysobacter silvisoli</name>
    <dbReference type="NCBI Taxonomy" id="2293254"/>
    <lineage>
        <taxon>Bacteria</taxon>
        <taxon>Pseudomonadati</taxon>
        <taxon>Pseudomonadota</taxon>
        <taxon>Gammaproteobacteria</taxon>
        <taxon>Lysobacterales</taxon>
        <taxon>Lysobacteraceae</taxon>
        <taxon>Lysobacter</taxon>
    </lineage>
</organism>
<protein>
    <submittedName>
        <fullName evidence="2">Uncharacterized protein</fullName>
    </submittedName>
</protein>
<dbReference type="EMBL" id="QTSU01000001">
    <property type="protein sequence ID" value="RDZ28674.1"/>
    <property type="molecule type" value="Genomic_DNA"/>
</dbReference>
<feature type="region of interest" description="Disordered" evidence="1">
    <location>
        <begin position="156"/>
        <end position="179"/>
    </location>
</feature>
<proteinExistence type="predicted"/>